<keyword evidence="12" id="KW-1185">Reference proteome</keyword>
<comment type="subcellular location">
    <subcellularLocation>
        <location evidence="2">Nucleus</location>
    </subcellularLocation>
</comment>
<evidence type="ECO:0000313" key="12">
    <source>
        <dbReference type="Proteomes" id="UP000572817"/>
    </source>
</evidence>
<keyword evidence="7" id="KW-0539">Nucleus</keyword>
<dbReference type="PANTHER" id="PTHR15441:SF2">
    <property type="entry name" value="RIBONUCLEASE P_MRP PROTEIN SUBUNIT POP5"/>
    <property type="match status" value="1"/>
</dbReference>
<dbReference type="Pfam" id="PF01900">
    <property type="entry name" value="RNase_P_Rpp14"/>
    <property type="match status" value="1"/>
</dbReference>
<proteinExistence type="inferred from homology"/>
<dbReference type="FunFam" id="3.30.70.3250:FF:000004">
    <property type="entry name" value="Ribonuclease P/MRP protein subunit POP5"/>
    <property type="match status" value="1"/>
</dbReference>
<dbReference type="InterPro" id="IPR038085">
    <property type="entry name" value="Rnp2-like_sf"/>
</dbReference>
<sequence length="193" mass="20965">MVRLKHRYLLVNFLYPSPSTTPSKTPTALPDVVDFHKPSSDKLTAGLLIKILRESIADLFGDYGAGMTSGTLAIKYFSPATSTAIIRVSRNHYRLVWAALTFITRLPHPVNQNCVAQVVRVSGTIRKAEEEAIRRAKQAILQAKRAAGDGAPSADALLNKPGLGMFDASKDDEDIPMKSPVSDDDDDGDDSDP</sequence>
<comment type="caution">
    <text evidence="11">The sequence shown here is derived from an EMBL/GenBank/DDBJ whole genome shotgun (WGS) entry which is preliminary data.</text>
</comment>
<keyword evidence="6" id="KW-0378">Hydrolase</keyword>
<dbReference type="OrthoDB" id="24745at2759"/>
<evidence type="ECO:0000256" key="4">
    <source>
        <dbReference type="ARBA" id="ARBA00012179"/>
    </source>
</evidence>
<feature type="region of interest" description="Disordered" evidence="10">
    <location>
        <begin position="162"/>
        <end position="193"/>
    </location>
</feature>
<dbReference type="SUPFAM" id="SSF160350">
    <property type="entry name" value="Rnp2-like"/>
    <property type="match status" value="1"/>
</dbReference>
<reference evidence="11" key="1">
    <citation type="submission" date="2020-04" db="EMBL/GenBank/DDBJ databases">
        <title>Genome Assembly and Annotation of Botryosphaeria dothidea sdau 11-99, a Latent Pathogen of Apple Fruit Ring Rot in China.</title>
        <authorList>
            <person name="Yu C."/>
            <person name="Diao Y."/>
            <person name="Lu Q."/>
            <person name="Zhao J."/>
            <person name="Cui S."/>
            <person name="Peng C."/>
            <person name="He B."/>
            <person name="Liu H."/>
        </authorList>
    </citation>
    <scope>NUCLEOTIDE SEQUENCE [LARGE SCALE GENOMIC DNA]</scope>
    <source>
        <strain evidence="11">Sdau11-99</strain>
    </source>
</reference>
<dbReference type="GO" id="GO:0001682">
    <property type="term" value="P:tRNA 5'-leader removal"/>
    <property type="evidence" value="ECO:0007669"/>
    <property type="project" value="InterPro"/>
</dbReference>
<comment type="function">
    <text evidence="9">Component of ribonuclease P, a protein complex that generates mature tRNA molecules by cleaving their 5'-ends. Also a component of RNase MRP, which cleaves pre-rRNA sequences.</text>
</comment>
<evidence type="ECO:0000256" key="7">
    <source>
        <dbReference type="ARBA" id="ARBA00023242"/>
    </source>
</evidence>
<feature type="compositionally biased region" description="Acidic residues" evidence="10">
    <location>
        <begin position="182"/>
        <end position="193"/>
    </location>
</feature>
<evidence type="ECO:0000256" key="9">
    <source>
        <dbReference type="ARBA" id="ARBA00055200"/>
    </source>
</evidence>
<evidence type="ECO:0000256" key="2">
    <source>
        <dbReference type="ARBA" id="ARBA00004123"/>
    </source>
</evidence>
<name>A0A8H4J1D3_9PEZI</name>
<evidence type="ECO:0000256" key="5">
    <source>
        <dbReference type="ARBA" id="ARBA00022694"/>
    </source>
</evidence>
<evidence type="ECO:0000256" key="8">
    <source>
        <dbReference type="ARBA" id="ARBA00044198"/>
    </source>
</evidence>
<dbReference type="GO" id="GO:0000460">
    <property type="term" value="P:maturation of 5.8S rRNA"/>
    <property type="evidence" value="ECO:0007669"/>
    <property type="project" value="UniProtKB-ARBA"/>
</dbReference>
<dbReference type="GO" id="GO:0030681">
    <property type="term" value="C:multimeric ribonuclease P complex"/>
    <property type="evidence" value="ECO:0007669"/>
    <property type="project" value="TreeGrafter"/>
</dbReference>
<keyword evidence="5" id="KW-0819">tRNA processing</keyword>
<organism evidence="11 12">
    <name type="scientific">Botryosphaeria dothidea</name>
    <dbReference type="NCBI Taxonomy" id="55169"/>
    <lineage>
        <taxon>Eukaryota</taxon>
        <taxon>Fungi</taxon>
        <taxon>Dikarya</taxon>
        <taxon>Ascomycota</taxon>
        <taxon>Pezizomycotina</taxon>
        <taxon>Dothideomycetes</taxon>
        <taxon>Dothideomycetes incertae sedis</taxon>
        <taxon>Botryosphaeriales</taxon>
        <taxon>Botryosphaeriaceae</taxon>
        <taxon>Botryosphaeria</taxon>
    </lineage>
</organism>
<dbReference type="AlphaFoldDB" id="A0A8H4J1D3"/>
<evidence type="ECO:0000256" key="6">
    <source>
        <dbReference type="ARBA" id="ARBA00022801"/>
    </source>
</evidence>
<dbReference type="GO" id="GO:0033204">
    <property type="term" value="F:ribonuclease P RNA binding"/>
    <property type="evidence" value="ECO:0007669"/>
    <property type="project" value="TreeGrafter"/>
</dbReference>
<accession>A0A8H4J1D3</accession>
<evidence type="ECO:0000256" key="1">
    <source>
        <dbReference type="ARBA" id="ARBA00000928"/>
    </source>
</evidence>
<dbReference type="InterPro" id="IPR002759">
    <property type="entry name" value="Pop5/Rpp14/Rnp2-like"/>
</dbReference>
<dbReference type="GO" id="GO:0005730">
    <property type="term" value="C:nucleolus"/>
    <property type="evidence" value="ECO:0007669"/>
    <property type="project" value="TreeGrafter"/>
</dbReference>
<dbReference type="GO" id="GO:0000172">
    <property type="term" value="C:ribonuclease MRP complex"/>
    <property type="evidence" value="ECO:0007669"/>
    <property type="project" value="TreeGrafter"/>
</dbReference>
<protein>
    <recommendedName>
        <fullName evidence="8">Ribonuclease P/MRP protein subunit POP5</fullName>
        <ecNumber evidence="4">3.1.26.5</ecNumber>
    </recommendedName>
</protein>
<evidence type="ECO:0000256" key="3">
    <source>
        <dbReference type="ARBA" id="ARBA00010800"/>
    </source>
</evidence>
<dbReference type="PANTHER" id="PTHR15441">
    <property type="entry name" value="RIBONUCLEASE P PROTEIN SUBUNIT P14"/>
    <property type="match status" value="1"/>
</dbReference>
<dbReference type="Gene3D" id="3.30.70.3250">
    <property type="entry name" value="Ribonuclease P, Pop5 subunit"/>
    <property type="match status" value="1"/>
</dbReference>
<comment type="similarity">
    <text evidence="3">Belongs to the eukaryotic/archaeal RNase P protein component 2 family.</text>
</comment>
<comment type="catalytic activity">
    <reaction evidence="1">
        <text>Endonucleolytic cleavage of RNA, removing 5'-extranucleotides from tRNA precursor.</text>
        <dbReference type="EC" id="3.1.26.5"/>
    </reaction>
</comment>
<dbReference type="Proteomes" id="UP000572817">
    <property type="component" value="Unassembled WGS sequence"/>
</dbReference>
<dbReference type="GO" id="GO:0004526">
    <property type="term" value="F:ribonuclease P activity"/>
    <property type="evidence" value="ECO:0007669"/>
    <property type="project" value="UniProtKB-EC"/>
</dbReference>
<dbReference type="EMBL" id="WWBZ02000012">
    <property type="protein sequence ID" value="KAF4311011.1"/>
    <property type="molecule type" value="Genomic_DNA"/>
</dbReference>
<gene>
    <name evidence="11" type="ORF">GTA08_BOTSDO13473</name>
</gene>
<evidence type="ECO:0000256" key="10">
    <source>
        <dbReference type="SAM" id="MobiDB-lite"/>
    </source>
</evidence>
<evidence type="ECO:0000313" key="11">
    <source>
        <dbReference type="EMBL" id="KAF4311011.1"/>
    </source>
</evidence>
<dbReference type="EC" id="3.1.26.5" evidence="4"/>